<feature type="transmembrane region" description="Helical" evidence="8">
    <location>
        <begin position="142"/>
        <end position="164"/>
    </location>
</feature>
<dbReference type="InterPro" id="IPR035906">
    <property type="entry name" value="MetI-like_sf"/>
</dbReference>
<keyword evidence="4 8" id="KW-1003">Cell membrane</keyword>
<evidence type="ECO:0000313" key="11">
    <source>
        <dbReference type="Proteomes" id="UP000185608"/>
    </source>
</evidence>
<comment type="subcellular location">
    <subcellularLocation>
        <location evidence="1 8">Cell membrane</location>
        <topology evidence="1 8">Multi-pass membrane protein</topology>
    </subcellularLocation>
</comment>
<dbReference type="GO" id="GO:0005315">
    <property type="term" value="F:phosphate transmembrane transporter activity"/>
    <property type="evidence" value="ECO:0007669"/>
    <property type="project" value="InterPro"/>
</dbReference>
<keyword evidence="7 8" id="KW-0472">Membrane</keyword>
<dbReference type="CDD" id="cd06261">
    <property type="entry name" value="TM_PBP2"/>
    <property type="match status" value="1"/>
</dbReference>
<feature type="transmembrane region" description="Helical" evidence="8">
    <location>
        <begin position="20"/>
        <end position="43"/>
    </location>
</feature>
<evidence type="ECO:0000256" key="2">
    <source>
        <dbReference type="ARBA" id="ARBA00007069"/>
    </source>
</evidence>
<dbReference type="EMBL" id="CP016070">
    <property type="protein sequence ID" value="AOW81094.1"/>
    <property type="molecule type" value="Genomic_DNA"/>
</dbReference>
<dbReference type="GO" id="GO:0005886">
    <property type="term" value="C:plasma membrane"/>
    <property type="evidence" value="ECO:0007669"/>
    <property type="project" value="UniProtKB-SubCell"/>
</dbReference>
<dbReference type="Pfam" id="PF00528">
    <property type="entry name" value="BPD_transp_1"/>
    <property type="match status" value="1"/>
</dbReference>
<dbReference type="PROSITE" id="PS50928">
    <property type="entry name" value="ABC_TM1"/>
    <property type="match status" value="1"/>
</dbReference>
<feature type="transmembrane region" description="Helical" evidence="8">
    <location>
        <begin position="499"/>
        <end position="522"/>
    </location>
</feature>
<dbReference type="PATRIC" id="fig|1855411.3.peg.1938"/>
<organism evidence="10 11">
    <name type="scientific">Halodesulfurarchaeum formicicum</name>
    <dbReference type="NCBI Taxonomy" id="1873524"/>
    <lineage>
        <taxon>Archaea</taxon>
        <taxon>Methanobacteriati</taxon>
        <taxon>Methanobacteriota</taxon>
        <taxon>Stenosarchaea group</taxon>
        <taxon>Halobacteria</taxon>
        <taxon>Halobacteriales</taxon>
        <taxon>Halobacteriaceae</taxon>
        <taxon>Halodesulfurarchaeum</taxon>
    </lineage>
</organism>
<dbReference type="STRING" id="1873524.HSR6_1999"/>
<dbReference type="SUPFAM" id="SSF161098">
    <property type="entry name" value="MetI-like"/>
    <property type="match status" value="1"/>
</dbReference>
<dbReference type="RefSeq" id="WP_070365742.1">
    <property type="nucleotide sequence ID" value="NZ_CP016070.1"/>
</dbReference>
<dbReference type="Proteomes" id="UP000185608">
    <property type="component" value="Chromosome"/>
</dbReference>
<dbReference type="GO" id="GO:0035435">
    <property type="term" value="P:phosphate ion transmembrane transport"/>
    <property type="evidence" value="ECO:0007669"/>
    <property type="project" value="InterPro"/>
</dbReference>
<dbReference type="InterPro" id="IPR005672">
    <property type="entry name" value="Phosphate_PstA"/>
</dbReference>
<evidence type="ECO:0000256" key="1">
    <source>
        <dbReference type="ARBA" id="ARBA00004651"/>
    </source>
</evidence>
<feature type="transmembrane region" description="Helical" evidence="8">
    <location>
        <begin position="255"/>
        <end position="273"/>
    </location>
</feature>
<evidence type="ECO:0000256" key="4">
    <source>
        <dbReference type="ARBA" id="ARBA00022475"/>
    </source>
</evidence>
<dbReference type="Gene3D" id="1.10.3720.10">
    <property type="entry name" value="MetI-like"/>
    <property type="match status" value="1"/>
</dbReference>
<gene>
    <name evidence="10" type="primary">pstA</name>
    <name evidence="10" type="ORF">HTSR_1930</name>
</gene>
<feature type="transmembrane region" description="Helical" evidence="8">
    <location>
        <begin position="170"/>
        <end position="188"/>
    </location>
</feature>
<dbReference type="KEGG" id="halh:HTSR_1930"/>
<dbReference type="NCBIfam" id="TIGR00974">
    <property type="entry name" value="3a0107s02c"/>
    <property type="match status" value="1"/>
</dbReference>
<evidence type="ECO:0000256" key="7">
    <source>
        <dbReference type="ARBA" id="ARBA00023136"/>
    </source>
</evidence>
<reference evidence="10 11" key="1">
    <citation type="submission" date="2016-06" db="EMBL/GenBank/DDBJ databases">
        <title>Discovery of anaerobic lithoheterotrophic haloarchaeon capable of sulfur respiration by hydrogen and formate.</title>
        <authorList>
            <person name="Sorokin D.Y."/>
            <person name="Kublanov I.V."/>
            <person name="Roman P."/>
            <person name="Sinninghe Damste J.S."/>
            <person name="Golyshin P.N."/>
            <person name="Rojo D."/>
            <person name="Ciordia S."/>
            <person name="Mena Md.C."/>
            <person name="Ferrer M."/>
            <person name="Smedile F."/>
            <person name="Messina E."/>
            <person name="La Cono V."/>
            <person name="Yakimov M.M."/>
        </authorList>
    </citation>
    <scope>NUCLEOTIDE SEQUENCE [LARGE SCALE GENOMIC DNA]</scope>
    <source>
        <strain evidence="10 11">HTSR1</strain>
    </source>
</reference>
<keyword evidence="5 8" id="KW-0812">Transmembrane</keyword>
<dbReference type="GeneID" id="29829919"/>
<evidence type="ECO:0000259" key="9">
    <source>
        <dbReference type="PROSITE" id="PS50928"/>
    </source>
</evidence>
<dbReference type="PANTHER" id="PTHR43470">
    <property type="entry name" value="PHOSPHATE TRANSPORT SYSTEM PERMEASE PROTEIN PSTA-RELATED"/>
    <property type="match status" value="1"/>
</dbReference>
<name>A0A1D8S6W0_9EURY</name>
<evidence type="ECO:0000256" key="6">
    <source>
        <dbReference type="ARBA" id="ARBA00022989"/>
    </source>
</evidence>
<feature type="transmembrane region" description="Helical" evidence="8">
    <location>
        <begin position="200"/>
        <end position="222"/>
    </location>
</feature>
<dbReference type="InterPro" id="IPR000515">
    <property type="entry name" value="MetI-like"/>
</dbReference>
<feature type="domain" description="ABC transmembrane type-1" evidence="9">
    <location>
        <begin position="307"/>
        <end position="517"/>
    </location>
</feature>
<accession>A0A1D8S6W0</accession>
<feature type="transmembrane region" description="Helical" evidence="8">
    <location>
        <begin position="87"/>
        <end position="111"/>
    </location>
</feature>
<evidence type="ECO:0000256" key="3">
    <source>
        <dbReference type="ARBA" id="ARBA00022448"/>
    </source>
</evidence>
<sequence>MDEQSTDSAFAGVSRLRGQVFAALAKGASWLGILVLAWLLFMVVVDAFGLPAASVGWYLGAAVGFGVPLLAYGAYIRRTRPELGWIAVRSTIIPPGGLVLAGALFILFLVFEPVHWLTYYTVGVLPAVAVYGHFASREDTRAPLFATAVGVIGLGLGVFVDAALPVKPMPWASLVWVLVVPAGAIIAWREATGDRRRQATIVGLTALGGVLASFVGPATIGVTPDTSVILYVAAVLPVGWYYGHVLAADRSAWPGLLAPGVALLAIGLGITLGDTIGATGPDPVLDWQFLTSAPSTIPANAGLFPAMVGSVFIITIVALVSFVVGVGAAIYLEEYAPQTGLGGTITRIIRVNISNLAGVPSVVYGLLGLGLFVNLIGMGMGIVLVAGLTLSLLILPIVIISAQEAIRSVPEEVRQASYGMGATRWQTIRNVVLPRAVPGVLTGTILALSRAIGETAPLLMIGAATTVFRPPTGFASQVSAMPLQVFYWSFHQKSAFRELIAPAGVVTLLVVMLSMNVLAIYLRNRYEQQT</sequence>
<feature type="transmembrane region" description="Helical" evidence="8">
    <location>
        <begin position="379"/>
        <end position="400"/>
    </location>
</feature>
<dbReference type="PANTHER" id="PTHR43470:SF5">
    <property type="entry name" value="PHOSPHATE TRANSPORT SYSTEM PERMEASE PROTEIN PSTA"/>
    <property type="match status" value="1"/>
</dbReference>
<comment type="caution">
    <text evidence="8">Lacks conserved residue(s) required for the propagation of feature annotation.</text>
</comment>
<comment type="similarity">
    <text evidence="2 8">Belongs to the binding-protein-dependent transport system permease family. CysTW subfamily.</text>
</comment>
<feature type="transmembrane region" description="Helical" evidence="8">
    <location>
        <begin position="55"/>
        <end position="75"/>
    </location>
</feature>
<feature type="transmembrane region" description="Helical" evidence="8">
    <location>
        <begin position="117"/>
        <end position="135"/>
    </location>
</feature>
<feature type="transmembrane region" description="Helical" evidence="8">
    <location>
        <begin position="228"/>
        <end position="248"/>
    </location>
</feature>
<feature type="transmembrane region" description="Helical" evidence="8">
    <location>
        <begin position="353"/>
        <end position="373"/>
    </location>
</feature>
<evidence type="ECO:0000256" key="5">
    <source>
        <dbReference type="ARBA" id="ARBA00022692"/>
    </source>
</evidence>
<protein>
    <recommendedName>
        <fullName evidence="8">Phosphate transport system permease protein PstA</fullName>
    </recommendedName>
</protein>
<dbReference type="AlphaFoldDB" id="A0A1D8S6W0"/>
<proteinExistence type="inferred from homology"/>
<evidence type="ECO:0000313" key="10">
    <source>
        <dbReference type="EMBL" id="AOW81094.1"/>
    </source>
</evidence>
<keyword evidence="3" id="KW-0813">Transport</keyword>
<feature type="transmembrane region" description="Helical" evidence="8">
    <location>
        <begin position="311"/>
        <end position="332"/>
    </location>
</feature>
<evidence type="ECO:0000256" key="8">
    <source>
        <dbReference type="RuleBase" id="RU363043"/>
    </source>
</evidence>
<keyword evidence="6 8" id="KW-1133">Transmembrane helix</keyword>